<dbReference type="InterPro" id="IPR002035">
    <property type="entry name" value="VWF_A"/>
</dbReference>
<dbReference type="RefSeq" id="WP_212986841.1">
    <property type="nucleotide sequence ID" value="NZ_BAABEA010000051.1"/>
</dbReference>
<proteinExistence type="predicted"/>
<evidence type="ECO:0000313" key="7">
    <source>
        <dbReference type="EMBL" id="GIM63901.1"/>
    </source>
</evidence>
<dbReference type="PROSITE" id="PS50234">
    <property type="entry name" value="VWFA"/>
    <property type="match status" value="1"/>
</dbReference>
<dbReference type="InterPro" id="IPR050768">
    <property type="entry name" value="UPF0353/GerABKA_families"/>
</dbReference>
<evidence type="ECO:0000256" key="5">
    <source>
        <dbReference type="SAM" id="Phobius"/>
    </source>
</evidence>
<feature type="domain" description="VWFA" evidence="6">
    <location>
        <begin position="87"/>
        <end position="310"/>
    </location>
</feature>
<dbReference type="InterPro" id="IPR036465">
    <property type="entry name" value="vWFA_dom_sf"/>
</dbReference>
<dbReference type="SUPFAM" id="SSF53300">
    <property type="entry name" value="vWA-like"/>
    <property type="match status" value="1"/>
</dbReference>
<evidence type="ECO:0000313" key="8">
    <source>
        <dbReference type="Proteomes" id="UP000681340"/>
    </source>
</evidence>
<feature type="transmembrane region" description="Helical" evidence="5">
    <location>
        <begin position="56"/>
        <end position="73"/>
    </location>
</feature>
<name>A0A919S3F9_9ACTN</name>
<dbReference type="AlphaFoldDB" id="A0A919S3F9"/>
<organism evidence="7 8">
    <name type="scientific">Actinoplanes auranticolor</name>
    <dbReference type="NCBI Taxonomy" id="47988"/>
    <lineage>
        <taxon>Bacteria</taxon>
        <taxon>Bacillati</taxon>
        <taxon>Actinomycetota</taxon>
        <taxon>Actinomycetes</taxon>
        <taxon>Micromonosporales</taxon>
        <taxon>Micromonosporaceae</taxon>
        <taxon>Actinoplanes</taxon>
    </lineage>
</organism>
<keyword evidence="3 5" id="KW-1133">Transmembrane helix</keyword>
<keyword evidence="4 5" id="KW-0472">Membrane</keyword>
<evidence type="ECO:0000256" key="2">
    <source>
        <dbReference type="ARBA" id="ARBA00022692"/>
    </source>
</evidence>
<dbReference type="Proteomes" id="UP000681340">
    <property type="component" value="Unassembled WGS sequence"/>
</dbReference>
<dbReference type="Pfam" id="PF13519">
    <property type="entry name" value="VWA_2"/>
    <property type="match status" value="1"/>
</dbReference>
<gene>
    <name evidence="7" type="ORF">Aau02nite_07070</name>
</gene>
<dbReference type="PANTHER" id="PTHR22550:SF5">
    <property type="entry name" value="LEUCINE ZIPPER PROTEIN 4"/>
    <property type="match status" value="1"/>
</dbReference>
<sequence>MSLSWPWALAALLVVPVLLLARWWANKRRKRAALRVSSVALIRAALPGRSQWRRRIPVILFLTGLLALAGALTRPQASLAVPSTESTIMLAIDVSGSMCATDVAPNRLTAATAAARKFVEDQDGRTPIGLVAFSGIAALLVPPTTDQQALLKAIDSLTTGRGTAIGQAILTSIDAVAEINPDVPATGVDLGDGPPATAATDYEPDTIVVLTDGANTRGVDPVTAAEQAADRRLRVFTIGFGTTRPSQMVCTPEQIGSGSPMRGDPQGFGGGGGRNPQIDEEALTRVADLTGGRYFQAEDAEQLSDVLGDLPGEIGLRREDVEITAWFVLAGTLLVFAGLGLSLWWNRGPSATARPR</sequence>
<accession>A0A919S3F9</accession>
<comment type="caution">
    <text evidence="7">The sequence shown here is derived from an EMBL/GenBank/DDBJ whole genome shotgun (WGS) entry which is preliminary data.</text>
</comment>
<keyword evidence="8" id="KW-1185">Reference proteome</keyword>
<dbReference type="Gene3D" id="3.40.50.410">
    <property type="entry name" value="von Willebrand factor, type A domain"/>
    <property type="match status" value="1"/>
</dbReference>
<feature type="transmembrane region" description="Helical" evidence="5">
    <location>
        <begin position="323"/>
        <end position="346"/>
    </location>
</feature>
<dbReference type="SMART" id="SM00327">
    <property type="entry name" value="VWA"/>
    <property type="match status" value="1"/>
</dbReference>
<keyword evidence="2 5" id="KW-0812">Transmembrane</keyword>
<protein>
    <submittedName>
        <fullName evidence="7">Aerotolerance protein BatA</fullName>
    </submittedName>
</protein>
<reference evidence="7" key="1">
    <citation type="submission" date="2021-03" db="EMBL/GenBank/DDBJ databases">
        <title>Whole genome shotgun sequence of Actinoplanes auranticolor NBRC 12245.</title>
        <authorList>
            <person name="Komaki H."/>
            <person name="Tamura T."/>
        </authorList>
    </citation>
    <scope>NUCLEOTIDE SEQUENCE</scope>
    <source>
        <strain evidence="7">NBRC 12245</strain>
    </source>
</reference>
<evidence type="ECO:0000256" key="4">
    <source>
        <dbReference type="ARBA" id="ARBA00023136"/>
    </source>
</evidence>
<evidence type="ECO:0000256" key="1">
    <source>
        <dbReference type="ARBA" id="ARBA00022475"/>
    </source>
</evidence>
<dbReference type="PANTHER" id="PTHR22550">
    <property type="entry name" value="SPORE GERMINATION PROTEIN"/>
    <property type="match status" value="1"/>
</dbReference>
<dbReference type="InterPro" id="IPR024163">
    <property type="entry name" value="Aerotolerance_reg_N"/>
</dbReference>
<evidence type="ECO:0000259" key="6">
    <source>
        <dbReference type="PROSITE" id="PS50234"/>
    </source>
</evidence>
<dbReference type="Pfam" id="PF07584">
    <property type="entry name" value="BatA"/>
    <property type="match status" value="1"/>
</dbReference>
<keyword evidence="1" id="KW-1003">Cell membrane</keyword>
<dbReference type="EMBL" id="BOQL01000006">
    <property type="protein sequence ID" value="GIM63901.1"/>
    <property type="molecule type" value="Genomic_DNA"/>
</dbReference>
<evidence type="ECO:0000256" key="3">
    <source>
        <dbReference type="ARBA" id="ARBA00022989"/>
    </source>
</evidence>
<feature type="transmembrane region" description="Helical" evidence="5">
    <location>
        <begin position="6"/>
        <end position="25"/>
    </location>
</feature>